<name>A0A1I5VXF5_9FIRM</name>
<dbReference type="GO" id="GO:0050518">
    <property type="term" value="F:2-C-methyl-D-erythritol 4-phosphate cytidylyltransferase activity"/>
    <property type="evidence" value="ECO:0007669"/>
    <property type="project" value="TreeGrafter"/>
</dbReference>
<dbReference type="EMBL" id="FOXO01000019">
    <property type="protein sequence ID" value="SFQ12110.1"/>
    <property type="molecule type" value="Genomic_DNA"/>
</dbReference>
<dbReference type="OrthoDB" id="9806837at2"/>
<dbReference type="Pfam" id="PF01128">
    <property type="entry name" value="IspD"/>
    <property type="match status" value="1"/>
</dbReference>
<evidence type="ECO:0000256" key="2">
    <source>
        <dbReference type="ARBA" id="ARBA00022695"/>
    </source>
</evidence>
<keyword evidence="1 3" id="KW-0808">Transferase</keyword>
<dbReference type="Gene3D" id="3.90.550.10">
    <property type="entry name" value="Spore Coat Polysaccharide Biosynthesis Protein SpsA, Chain A"/>
    <property type="match status" value="1"/>
</dbReference>
<keyword evidence="4" id="KW-1185">Reference proteome</keyword>
<dbReference type="Proteomes" id="UP000182624">
    <property type="component" value="Unassembled WGS sequence"/>
</dbReference>
<dbReference type="AlphaFoldDB" id="A0A1I5VXF5"/>
<reference evidence="4" key="1">
    <citation type="submission" date="2016-10" db="EMBL/GenBank/DDBJ databases">
        <authorList>
            <person name="Varghese N."/>
            <person name="Submissions S."/>
        </authorList>
    </citation>
    <scope>NUCLEOTIDE SEQUENCE [LARGE SCALE GENOMIC DNA]</scope>
    <source>
        <strain evidence="4">P18</strain>
    </source>
</reference>
<accession>A0A1I5VXF5</accession>
<dbReference type="SUPFAM" id="SSF53448">
    <property type="entry name" value="Nucleotide-diphospho-sugar transferases"/>
    <property type="match status" value="1"/>
</dbReference>
<dbReference type="RefSeq" id="WP_074889365.1">
    <property type="nucleotide sequence ID" value="NZ_FOXO01000019.1"/>
</dbReference>
<organism evidence="3 4">
    <name type="scientific">Butyrivibrio proteoclasticus</name>
    <dbReference type="NCBI Taxonomy" id="43305"/>
    <lineage>
        <taxon>Bacteria</taxon>
        <taxon>Bacillati</taxon>
        <taxon>Bacillota</taxon>
        <taxon>Clostridia</taxon>
        <taxon>Lachnospirales</taxon>
        <taxon>Lachnospiraceae</taxon>
        <taxon>Butyrivibrio</taxon>
    </lineage>
</organism>
<gene>
    <name evidence="3" type="ORF">SAMN04487928_11970</name>
</gene>
<dbReference type="PROSITE" id="PS01295">
    <property type="entry name" value="ISPD"/>
    <property type="match status" value="1"/>
</dbReference>
<dbReference type="InterPro" id="IPR029044">
    <property type="entry name" value="Nucleotide-diphossugar_trans"/>
</dbReference>
<evidence type="ECO:0000313" key="3">
    <source>
        <dbReference type="EMBL" id="SFQ12110.1"/>
    </source>
</evidence>
<evidence type="ECO:0000256" key="1">
    <source>
        <dbReference type="ARBA" id="ARBA00022679"/>
    </source>
</evidence>
<dbReference type="InterPro" id="IPR034683">
    <property type="entry name" value="IspD/TarI"/>
</dbReference>
<dbReference type="PANTHER" id="PTHR32125">
    <property type="entry name" value="2-C-METHYL-D-ERYTHRITOL 4-PHOSPHATE CYTIDYLYLTRANSFERASE, CHLOROPLASTIC"/>
    <property type="match status" value="1"/>
</dbReference>
<sequence>MNIAIILAGGIGSRIGSEVPKQFVELSGQMMIMHSMAPFGRSMYVNNILIVAAEEWRDRIEDAVADEPNISEKILGFSDPGDNRQLSIYNALKEIEKMELGDMVDNVIIHDAARPFVTEEMIEECFKALEKHDGAMPVLPMNDTVYFSRTGARVDELLNRNTIFAGQAPEAFNYKKYLEGNEALLPDKIRMIKGSTEPAVMAGMDVAMIPGDQRNFKVTTQVDLDRAEEIMRENYL</sequence>
<dbReference type="GO" id="GO:0008299">
    <property type="term" value="P:isoprenoid biosynthetic process"/>
    <property type="evidence" value="ECO:0007669"/>
    <property type="project" value="InterPro"/>
</dbReference>
<dbReference type="PANTHER" id="PTHR32125:SF8">
    <property type="entry name" value="RIBITOL-5-PHOSPHATE CYTIDYLYLTRANSFERASE"/>
    <property type="match status" value="1"/>
</dbReference>
<dbReference type="InterPro" id="IPR018294">
    <property type="entry name" value="ISPD_synthase_CS"/>
</dbReference>
<proteinExistence type="predicted"/>
<keyword evidence="2 3" id="KW-0548">Nucleotidyltransferase</keyword>
<dbReference type="CDD" id="cd02516">
    <property type="entry name" value="CDP-ME_synthetase"/>
    <property type="match status" value="1"/>
</dbReference>
<dbReference type="InterPro" id="IPR050088">
    <property type="entry name" value="IspD/TarI_cytidylyltransf_bact"/>
</dbReference>
<evidence type="ECO:0000313" key="4">
    <source>
        <dbReference type="Proteomes" id="UP000182624"/>
    </source>
</evidence>
<protein>
    <submittedName>
        <fullName evidence="3">2-C-methyl-D-erythritol 4-phosphate cytidylyltransferase</fullName>
    </submittedName>
</protein>